<dbReference type="SUPFAM" id="SSF48371">
    <property type="entry name" value="ARM repeat"/>
    <property type="match status" value="1"/>
</dbReference>
<accession>A0ABR2LAC5</accession>
<organism evidence="1 2">
    <name type="scientific">Tritrichomonas musculus</name>
    <dbReference type="NCBI Taxonomy" id="1915356"/>
    <lineage>
        <taxon>Eukaryota</taxon>
        <taxon>Metamonada</taxon>
        <taxon>Parabasalia</taxon>
        <taxon>Tritrichomonadida</taxon>
        <taxon>Tritrichomonadidae</taxon>
        <taxon>Tritrichomonas</taxon>
    </lineage>
</organism>
<protein>
    <submittedName>
        <fullName evidence="1">Uncharacterized protein</fullName>
    </submittedName>
</protein>
<comment type="caution">
    <text evidence="1">The sequence shown here is derived from an EMBL/GenBank/DDBJ whole genome shotgun (WGS) entry which is preliminary data.</text>
</comment>
<dbReference type="Proteomes" id="UP001470230">
    <property type="component" value="Unassembled WGS sequence"/>
</dbReference>
<gene>
    <name evidence="1" type="ORF">M9Y10_002607</name>
</gene>
<dbReference type="InterPro" id="IPR016024">
    <property type="entry name" value="ARM-type_fold"/>
</dbReference>
<proteinExistence type="predicted"/>
<evidence type="ECO:0000313" key="1">
    <source>
        <dbReference type="EMBL" id="KAK8900284.1"/>
    </source>
</evidence>
<sequence>MSNINYSTFLTSIIQQLNDPNPEIVILAREALIEIGINSPVLMAEALVKSLTAYSSDSICNRVEIIKVLHAITLKNFSTNLISKITYTLLSLLTVVPPLTGEIVTECLELLNTFCKMNSTVTACEIRSISNNTSSIIEFFLSRIRNREMMFFILDNQPAIPFTLLVNNLQKTTDDKARSQICRLLTELSDVLIDTKTDLKILTPTFFTCIDVIMNTWSKGVQSPSKSDYYGAISSIVNAVDVLQLNPKFDKIVNFFNDALQNQATKKAAAAGLPSVLSLIERIRDKPKIQSTTSAKLLFDFIDSEYINIQTDGSIMRSINNAVGGLTALLNVYPKSPLDIVLNKVPQPASFYVLNYYCNLFGDRYAKEIGSSLSKVNLSSMNNETKSLYSNCFFTLIKKCGISYEKQEIRKAEEKAAEEMRKKDAETYNEYYVAPLVYVSKNEADKSATVKYEVPKSVPSFDEILMKVSMFIGGDQNDPSTRDSKIQFGFIMKQNPESFRYVYPKIFSYLMMPSLFFSSPTLISVACNGCDFIKKNREMLKTAKIDEFSLLAILLMLSLSDLFIPSTKQEFRKVISVLSNVDEPLDSNENSEQEEVIDSNSENEKIENLIHSILSKHDNKEYHSSLLKAAQGNVTNYINYGGDSPIHSPTNRSALLSSNAKLLGFLLSSKFNSSELDPVLTALIVQMSPLDSMRISAIAKFIGISASFNPESAVNFVKANINMIITNQDNKLKFWKKKEKPTLEPVSCTLAIGEILRYSPISFNDFQSIVGAFNTRFIESKEVPNWAKMKTIEAIINRNTSDPNFTVPNAKLYSTRCSLVVQESADSGTFISAVDALFAICTNNDSNIERPEIIVGNTLKFVEKGFKPTENVDCVSHVSQFIEKVVASKQLDNQSIILNFHEATSSFLTTSNWHKFVDSMSLVVNSFSSVKDANKLKFCQVISSYYIVSSARNSDVAKKVVYKLLSLLDSSKYNCESIDIQSPSEMAQIIFDCCHGIELKEVLSILIPSIVTLSHSQLGSAANSLLRAFATTREATEDPQAFVKVCIKHSNESGDAIVTLFKLDKEKVIDLLITETFSQNIATASSSLFSCAEIRHDVIVTLIERAKLLHSKNEEETLNNSEAAIYVNPIESALSILSNVKYSIPYNSDDNGEYILIELSIINLKLKYDHEKTAKLSEKQVALSNSFNNNITNSICDIFGAIMGDNSIFVGQSNEERKMMLSPQEAPQVIRHVIRDFVMKKKGKNESLFETAKNVNDTNSFVCQIVISIALGQILANKNTSPDLSVSIVDFLTQEEEGEKEEETYKTETNQINTFNRIIALSEICPYSESAKKCSDKIIEFVIKNFNYAPGPGLNAILRILPCLSDETFLRCFEDVLKIVEQALKSKIVSNLTSSNLNALKVLMEICSSSALSKSVTTIEKLWSDYPLFLTTFYFCQDFSIVTKCLDLFNNRLGVSRMTVPLYGSSIEDCFREFINNNRIEIEKAVSINPKRFVDNLIEKVGCHHCPDVRSLFIIFAIFIISLQNAAIPDEIKEKLKNKFGEMVNDPSEKVRDVLAFTLEIQLQ</sequence>
<evidence type="ECO:0000313" key="2">
    <source>
        <dbReference type="Proteomes" id="UP001470230"/>
    </source>
</evidence>
<reference evidence="1 2" key="1">
    <citation type="submission" date="2024-04" db="EMBL/GenBank/DDBJ databases">
        <title>Tritrichomonas musculus Genome.</title>
        <authorList>
            <person name="Alves-Ferreira E."/>
            <person name="Grigg M."/>
            <person name="Lorenzi H."/>
            <person name="Galac M."/>
        </authorList>
    </citation>
    <scope>NUCLEOTIDE SEQUENCE [LARGE SCALE GENOMIC DNA]</scope>
    <source>
        <strain evidence="1 2">EAF2021</strain>
    </source>
</reference>
<dbReference type="EMBL" id="JAPFFF010000001">
    <property type="protein sequence ID" value="KAK8900284.1"/>
    <property type="molecule type" value="Genomic_DNA"/>
</dbReference>
<keyword evidence="2" id="KW-1185">Reference proteome</keyword>
<name>A0ABR2LAC5_9EUKA</name>